<proteinExistence type="predicted"/>
<sequence length="69" mass="7941">SPSSPVLKRRNQLIQLQPQLQPPLQVDYMLRLVSQEQSLPQQMQPLGLQERLGHQTISMESPMETVHIL</sequence>
<protein>
    <submittedName>
        <fullName evidence="1">Uncharacterized protein</fullName>
    </submittedName>
</protein>
<organism evidence="1">
    <name type="scientific">marine metagenome</name>
    <dbReference type="NCBI Taxonomy" id="408172"/>
    <lineage>
        <taxon>unclassified sequences</taxon>
        <taxon>metagenomes</taxon>
        <taxon>ecological metagenomes</taxon>
    </lineage>
</organism>
<accession>A0A382PAL3</accession>
<reference evidence="1" key="1">
    <citation type="submission" date="2018-05" db="EMBL/GenBank/DDBJ databases">
        <authorList>
            <person name="Lanie J.A."/>
            <person name="Ng W.-L."/>
            <person name="Kazmierczak K.M."/>
            <person name="Andrzejewski T.M."/>
            <person name="Davidsen T.M."/>
            <person name="Wayne K.J."/>
            <person name="Tettelin H."/>
            <person name="Glass J.I."/>
            <person name="Rusch D."/>
            <person name="Podicherti R."/>
            <person name="Tsui H.-C.T."/>
            <person name="Winkler M.E."/>
        </authorList>
    </citation>
    <scope>NUCLEOTIDE SEQUENCE</scope>
</reference>
<evidence type="ECO:0000313" key="1">
    <source>
        <dbReference type="EMBL" id="SVC69768.1"/>
    </source>
</evidence>
<name>A0A382PAL3_9ZZZZ</name>
<feature type="non-terminal residue" evidence="1">
    <location>
        <position position="1"/>
    </location>
</feature>
<dbReference type="AlphaFoldDB" id="A0A382PAL3"/>
<gene>
    <name evidence="1" type="ORF">METZ01_LOCUS322622</name>
</gene>
<dbReference type="EMBL" id="UINC01105662">
    <property type="protein sequence ID" value="SVC69768.1"/>
    <property type="molecule type" value="Genomic_DNA"/>
</dbReference>